<accession>A0AAN7Z214</accession>
<protein>
    <submittedName>
        <fullName evidence="1">Uncharacterized protein</fullName>
    </submittedName>
</protein>
<gene>
    <name evidence="1" type="ORF">RRF57_002687</name>
</gene>
<name>A0AAN7Z214_9PEZI</name>
<comment type="caution">
    <text evidence="1">The sequence shown here is derived from an EMBL/GenBank/DDBJ whole genome shotgun (WGS) entry which is preliminary data.</text>
</comment>
<proteinExistence type="predicted"/>
<sequence length="101" mass="10926">MAPPNATLTSLSHRLEVVEALRPEKRPPAAGLPKSAQSNCFSHTNLPEAVESDIMFTQKGKELLLTASVDRIVVSFVDGGFDVAVFFAYVEKLLYFSGGVV</sequence>
<keyword evidence="2" id="KW-1185">Reference proteome</keyword>
<organism evidence="1 2">
    <name type="scientific">Xylaria bambusicola</name>
    <dbReference type="NCBI Taxonomy" id="326684"/>
    <lineage>
        <taxon>Eukaryota</taxon>
        <taxon>Fungi</taxon>
        <taxon>Dikarya</taxon>
        <taxon>Ascomycota</taxon>
        <taxon>Pezizomycotina</taxon>
        <taxon>Sordariomycetes</taxon>
        <taxon>Xylariomycetidae</taxon>
        <taxon>Xylariales</taxon>
        <taxon>Xylariaceae</taxon>
        <taxon>Xylaria</taxon>
    </lineage>
</organism>
<reference evidence="1 2" key="1">
    <citation type="submission" date="2023-10" db="EMBL/GenBank/DDBJ databases">
        <title>Draft genome sequence of Xylaria bambusicola isolate GMP-LS, the root and basal stem rot pathogen of sugarcane in Indonesia.</title>
        <authorList>
            <person name="Selvaraj P."/>
            <person name="Muralishankar V."/>
            <person name="Muruganantham S."/>
            <person name="Sp S."/>
            <person name="Haryani S."/>
            <person name="Lau K.J.X."/>
            <person name="Naqvi N.I."/>
        </authorList>
    </citation>
    <scope>NUCLEOTIDE SEQUENCE [LARGE SCALE GENOMIC DNA]</scope>
    <source>
        <strain evidence="1">GMP-LS</strain>
    </source>
</reference>
<evidence type="ECO:0000313" key="1">
    <source>
        <dbReference type="EMBL" id="KAK5626972.1"/>
    </source>
</evidence>
<evidence type="ECO:0000313" key="2">
    <source>
        <dbReference type="Proteomes" id="UP001305414"/>
    </source>
</evidence>
<dbReference type="AlphaFoldDB" id="A0AAN7Z214"/>
<dbReference type="Proteomes" id="UP001305414">
    <property type="component" value="Unassembled WGS sequence"/>
</dbReference>
<dbReference type="EMBL" id="JAWHQM010000004">
    <property type="protein sequence ID" value="KAK5626972.1"/>
    <property type="molecule type" value="Genomic_DNA"/>
</dbReference>